<sequence>MPDFLTFRKFDTAEEAIAISDLLKEKDIPVMLENTPVLLDQQLIGQQFENTFLLKIPPERFIDADNVLRAAVSFNEQDIEADYYLLSFSDQELQEIIEKKDEWGAYDYALALHLLEKRGISYTPAQLAGLNDQRHQQLAKPENGSAVWIAIGYMSVLIGGLLGFFIGGYIIVAKKTLPDGSRMYAFPDITRKQGKYILILGGIAFPLWAWYVIQGGSVPGFNSLMNLLANLRY</sequence>
<reference evidence="2 3" key="1">
    <citation type="submission" date="2016-11" db="EMBL/GenBank/DDBJ databases">
        <authorList>
            <person name="Jaros S."/>
            <person name="Januszkiewicz K."/>
            <person name="Wedrychowicz H."/>
        </authorList>
    </citation>
    <scope>NUCLEOTIDE SEQUENCE [LARGE SCALE GENOMIC DNA]</scope>
    <source>
        <strain evidence="2 3">DSM 24787</strain>
    </source>
</reference>
<evidence type="ECO:0000313" key="2">
    <source>
        <dbReference type="EMBL" id="SIO41934.1"/>
    </source>
</evidence>
<accession>A0A1N6JC39</accession>
<name>A0A1N6JC39_9BACT</name>
<feature type="transmembrane region" description="Helical" evidence="1">
    <location>
        <begin position="146"/>
        <end position="173"/>
    </location>
</feature>
<dbReference type="Proteomes" id="UP000185003">
    <property type="component" value="Unassembled WGS sequence"/>
</dbReference>
<feature type="transmembrane region" description="Helical" evidence="1">
    <location>
        <begin position="194"/>
        <end position="213"/>
    </location>
</feature>
<keyword evidence="3" id="KW-1185">Reference proteome</keyword>
<keyword evidence="1" id="KW-0812">Transmembrane</keyword>
<protein>
    <submittedName>
        <fullName evidence="2">Uncharacterized protein</fullName>
    </submittedName>
</protein>
<dbReference type="OrthoDB" id="9814194at2"/>
<gene>
    <name evidence="2" type="ORF">SAMN04488055_3856</name>
</gene>
<proteinExistence type="predicted"/>
<dbReference type="AlphaFoldDB" id="A0A1N6JC39"/>
<organism evidence="2 3">
    <name type="scientific">Chitinophaga niabensis</name>
    <dbReference type="NCBI Taxonomy" id="536979"/>
    <lineage>
        <taxon>Bacteria</taxon>
        <taxon>Pseudomonadati</taxon>
        <taxon>Bacteroidota</taxon>
        <taxon>Chitinophagia</taxon>
        <taxon>Chitinophagales</taxon>
        <taxon>Chitinophagaceae</taxon>
        <taxon>Chitinophaga</taxon>
    </lineage>
</organism>
<evidence type="ECO:0000313" key="3">
    <source>
        <dbReference type="Proteomes" id="UP000185003"/>
    </source>
</evidence>
<keyword evidence="1" id="KW-0472">Membrane</keyword>
<keyword evidence="1" id="KW-1133">Transmembrane helix</keyword>
<dbReference type="EMBL" id="FSRA01000002">
    <property type="protein sequence ID" value="SIO41934.1"/>
    <property type="molecule type" value="Genomic_DNA"/>
</dbReference>
<evidence type="ECO:0000256" key="1">
    <source>
        <dbReference type="SAM" id="Phobius"/>
    </source>
</evidence>
<dbReference type="STRING" id="536979.SAMN04488055_3856"/>
<dbReference type="RefSeq" id="WP_074241082.1">
    <property type="nucleotide sequence ID" value="NZ_FSRA01000002.1"/>
</dbReference>